<proteinExistence type="predicted"/>
<sequence>MANICCFFTVAESSWINSDVATLKDNETFCKCKKLTNGKLQCRKAKAQTLVKWRKGICVCSKKGRDWR</sequence>
<evidence type="ECO:0000313" key="1">
    <source>
        <dbReference type="EMBL" id="GCC16540.1"/>
    </source>
</evidence>
<name>A0A401REF9_CHIPU</name>
<protein>
    <submittedName>
        <fullName evidence="1">Uncharacterized protein</fullName>
    </submittedName>
</protein>
<organism evidence="1 2">
    <name type="scientific">Chiloscyllium punctatum</name>
    <name type="common">Brownbanded bambooshark</name>
    <name type="synonym">Hemiscyllium punctatum</name>
    <dbReference type="NCBI Taxonomy" id="137246"/>
    <lineage>
        <taxon>Eukaryota</taxon>
        <taxon>Metazoa</taxon>
        <taxon>Chordata</taxon>
        <taxon>Craniata</taxon>
        <taxon>Vertebrata</taxon>
        <taxon>Chondrichthyes</taxon>
        <taxon>Elasmobranchii</taxon>
        <taxon>Galeomorphii</taxon>
        <taxon>Galeoidea</taxon>
        <taxon>Orectolobiformes</taxon>
        <taxon>Hemiscylliidae</taxon>
        <taxon>Chiloscyllium</taxon>
    </lineage>
</organism>
<dbReference type="AlphaFoldDB" id="A0A401REF9"/>
<dbReference type="EMBL" id="BEZZ01006493">
    <property type="protein sequence ID" value="GCC16540.1"/>
    <property type="molecule type" value="Genomic_DNA"/>
</dbReference>
<dbReference type="Proteomes" id="UP000287033">
    <property type="component" value="Unassembled WGS sequence"/>
</dbReference>
<keyword evidence="2" id="KW-1185">Reference proteome</keyword>
<feature type="non-terminal residue" evidence="1">
    <location>
        <position position="68"/>
    </location>
</feature>
<evidence type="ECO:0000313" key="2">
    <source>
        <dbReference type="Proteomes" id="UP000287033"/>
    </source>
</evidence>
<comment type="caution">
    <text evidence="1">The sequence shown here is derived from an EMBL/GenBank/DDBJ whole genome shotgun (WGS) entry which is preliminary data.</text>
</comment>
<accession>A0A401REF9</accession>
<reference evidence="1 2" key="1">
    <citation type="journal article" date="2018" name="Nat. Ecol. Evol.">
        <title>Shark genomes provide insights into elasmobranch evolution and the origin of vertebrates.</title>
        <authorList>
            <person name="Hara Y"/>
            <person name="Yamaguchi K"/>
            <person name="Onimaru K"/>
            <person name="Kadota M"/>
            <person name="Koyanagi M"/>
            <person name="Keeley SD"/>
            <person name="Tatsumi K"/>
            <person name="Tanaka K"/>
            <person name="Motone F"/>
            <person name="Kageyama Y"/>
            <person name="Nozu R"/>
            <person name="Adachi N"/>
            <person name="Nishimura O"/>
            <person name="Nakagawa R"/>
            <person name="Tanegashima C"/>
            <person name="Kiyatake I"/>
            <person name="Matsumoto R"/>
            <person name="Murakumo K"/>
            <person name="Nishida K"/>
            <person name="Terakita A"/>
            <person name="Kuratani S"/>
            <person name="Sato K"/>
            <person name="Hyodo S Kuraku.S."/>
        </authorList>
    </citation>
    <scope>NUCLEOTIDE SEQUENCE [LARGE SCALE GENOMIC DNA]</scope>
</reference>
<gene>
    <name evidence="1" type="ORF">chiPu_0022222</name>
</gene>